<reference evidence="3" key="1">
    <citation type="submission" date="2015-08" db="EMBL/GenBank/DDBJ databases">
        <title>Genome sequencing project for genomic taxonomy and phylogenomics of Bacillus-like bacteria.</title>
        <authorList>
            <person name="Liu B."/>
            <person name="Wang J."/>
            <person name="Zhu Y."/>
            <person name="Liu G."/>
            <person name="Chen Q."/>
            <person name="Chen Z."/>
            <person name="Lan J."/>
            <person name="Che J."/>
            <person name="Ge C."/>
            <person name="Shi H."/>
            <person name="Pan Z."/>
            <person name="Liu X."/>
        </authorList>
    </citation>
    <scope>NUCLEOTIDE SEQUENCE [LARGE SCALE GENOMIC DNA]</scope>
    <source>
        <strain evidence="3">FJAT-22460</strain>
    </source>
</reference>
<dbReference type="OrthoDB" id="2663790at2"/>
<proteinExistence type="predicted"/>
<gene>
    <name evidence="2" type="ORF">AM231_11890</name>
</gene>
<evidence type="ECO:0000313" key="3">
    <source>
        <dbReference type="Proteomes" id="UP000036932"/>
    </source>
</evidence>
<dbReference type="AlphaFoldDB" id="A0A0M1P5K3"/>
<keyword evidence="1" id="KW-0732">Signal</keyword>
<evidence type="ECO:0000313" key="2">
    <source>
        <dbReference type="EMBL" id="KOR89766.1"/>
    </source>
</evidence>
<sequence length="75" mass="8557">MMIKKVIVCAFTFVVILAAAIAATILSHPDGQQETYSTRINQWQHDPHAGPLPFSPREYVRIIRWSPDTPLPEER</sequence>
<protein>
    <submittedName>
        <fullName evidence="2">Uncharacterized protein</fullName>
    </submittedName>
</protein>
<feature type="chain" id="PRO_5005620610" evidence="1">
    <location>
        <begin position="23"/>
        <end position="75"/>
    </location>
</feature>
<dbReference type="PATRIC" id="fig|1705565.3.peg.4390"/>
<dbReference type="Proteomes" id="UP000036932">
    <property type="component" value="Unassembled WGS sequence"/>
</dbReference>
<evidence type="ECO:0000256" key="1">
    <source>
        <dbReference type="SAM" id="SignalP"/>
    </source>
</evidence>
<comment type="caution">
    <text evidence="2">The sequence shown here is derived from an EMBL/GenBank/DDBJ whole genome shotgun (WGS) entry which is preliminary data.</text>
</comment>
<feature type="signal peptide" evidence="1">
    <location>
        <begin position="1"/>
        <end position="22"/>
    </location>
</feature>
<accession>A0A0M1P5K3</accession>
<keyword evidence="3" id="KW-1185">Reference proteome</keyword>
<name>A0A0M1P5K3_9BACL</name>
<organism evidence="2 3">
    <name type="scientific">Paenibacillus solani</name>
    <dbReference type="NCBI Taxonomy" id="1705565"/>
    <lineage>
        <taxon>Bacteria</taxon>
        <taxon>Bacillati</taxon>
        <taxon>Bacillota</taxon>
        <taxon>Bacilli</taxon>
        <taxon>Bacillales</taxon>
        <taxon>Paenibacillaceae</taxon>
        <taxon>Paenibacillus</taxon>
    </lineage>
</organism>
<dbReference type="EMBL" id="LIUT01000001">
    <property type="protein sequence ID" value="KOR89766.1"/>
    <property type="molecule type" value="Genomic_DNA"/>
</dbReference>